<keyword evidence="8 10" id="KW-0687">Ribonucleoprotein</keyword>
<proteinExistence type="inferred from homology"/>
<feature type="domain" description="Sm" evidence="11">
    <location>
        <begin position="16"/>
        <end position="99"/>
    </location>
</feature>
<evidence type="ECO:0000313" key="12">
    <source>
        <dbReference type="EMBL" id="KAG5324889.1"/>
    </source>
</evidence>
<evidence type="ECO:0000256" key="2">
    <source>
        <dbReference type="ARBA" id="ARBA00006850"/>
    </source>
</evidence>
<evidence type="ECO:0000256" key="4">
    <source>
        <dbReference type="ARBA" id="ARBA00022728"/>
    </source>
</evidence>
<keyword evidence="13" id="KW-1185">Reference proteome</keyword>
<evidence type="ECO:0000256" key="9">
    <source>
        <dbReference type="ARBA" id="ARBA00067758"/>
    </source>
</evidence>
<evidence type="ECO:0000256" key="5">
    <source>
        <dbReference type="ARBA" id="ARBA00022884"/>
    </source>
</evidence>
<protein>
    <recommendedName>
        <fullName evidence="9 10">U6 snRNA-associated Sm-like protein LSm3</fullName>
    </recommendedName>
</protein>
<dbReference type="Proteomes" id="UP000668214">
    <property type="component" value="Unassembled WGS sequence"/>
</dbReference>
<evidence type="ECO:0000256" key="8">
    <source>
        <dbReference type="ARBA" id="ARBA00023274"/>
    </source>
</evidence>
<keyword evidence="7 10" id="KW-0539">Nucleus</keyword>
<dbReference type="GO" id="GO:0005688">
    <property type="term" value="C:U6 snRNP"/>
    <property type="evidence" value="ECO:0007669"/>
    <property type="project" value="UniProtKB-UniRule"/>
</dbReference>
<keyword evidence="6 10" id="KW-0508">mRNA splicing</keyword>
<sequence length="99" mass="11596">ILDVAPKQLPPIDVKEPLDLIKLSLEERIYVKMRNERELRGKLHAFDQHLNMVLGDVEEIINIVEIDEETYEEIYRQKKRTIQMLFVRGDGVILVSPPT</sequence>
<evidence type="ECO:0000256" key="10">
    <source>
        <dbReference type="RuleBase" id="RU365046"/>
    </source>
</evidence>
<dbReference type="InterPro" id="IPR010920">
    <property type="entry name" value="LSM_dom_sf"/>
</dbReference>
<gene>
    <name evidence="12" type="primary">Lsm3b</name>
    <name evidence="10" type="synonym">LSM3</name>
    <name evidence="12" type="ORF">G6Z78_0003477</name>
</gene>
<comment type="subcellular location">
    <subcellularLocation>
        <location evidence="1 10">Nucleus</location>
    </subcellularLocation>
</comment>
<comment type="function">
    <text evidence="10">Binds specifically to the 3'-terminal U-tract of U6 snRNA.</text>
</comment>
<dbReference type="FunFam" id="2.30.30.100:FF:000007">
    <property type="entry name" value="U6 snRNA-associated Sm-like protein LSm3"/>
    <property type="match status" value="1"/>
</dbReference>
<dbReference type="PROSITE" id="PS52002">
    <property type="entry name" value="SM"/>
    <property type="match status" value="1"/>
</dbReference>
<dbReference type="Gene3D" id="2.30.30.100">
    <property type="match status" value="1"/>
</dbReference>
<feature type="non-terminal residue" evidence="12">
    <location>
        <position position="1"/>
    </location>
</feature>
<comment type="similarity">
    <text evidence="2 10">Belongs to the snRNP Sm proteins family.</text>
</comment>
<dbReference type="PANTHER" id="PTHR13110">
    <property type="entry name" value="U6 SNRNA-ASSOCIATED SM-LIKE PROTEIN LSM3"/>
    <property type="match status" value="1"/>
</dbReference>
<dbReference type="GO" id="GO:0003723">
    <property type="term" value="F:RNA binding"/>
    <property type="evidence" value="ECO:0007669"/>
    <property type="project" value="UniProtKB-UniRule"/>
</dbReference>
<dbReference type="CDD" id="cd01730">
    <property type="entry name" value="LSm3"/>
    <property type="match status" value="1"/>
</dbReference>
<comment type="caution">
    <text evidence="12">The sequence shown here is derived from an EMBL/GenBank/DDBJ whole genome shotgun (WGS) entry which is preliminary data.</text>
</comment>
<evidence type="ECO:0000256" key="6">
    <source>
        <dbReference type="ARBA" id="ARBA00023187"/>
    </source>
</evidence>
<dbReference type="AlphaFoldDB" id="A0A836FD37"/>
<evidence type="ECO:0000256" key="3">
    <source>
        <dbReference type="ARBA" id="ARBA00022664"/>
    </source>
</evidence>
<keyword evidence="5 10" id="KW-0694">RNA-binding</keyword>
<evidence type="ECO:0000256" key="1">
    <source>
        <dbReference type="ARBA" id="ARBA00004123"/>
    </source>
</evidence>
<keyword evidence="4 10" id="KW-0747">Spliceosome</keyword>
<comment type="subunit">
    <text evidence="10">LSm subunits form a heteromer with a doughnut shape.</text>
</comment>
<reference evidence="12" key="1">
    <citation type="submission" date="2020-02" db="EMBL/GenBank/DDBJ databases">
        <title>Relaxed selection underlies rapid genomic changes in the transitions from sociality to social parasitism in ants.</title>
        <authorList>
            <person name="Bi X."/>
        </authorList>
    </citation>
    <scope>NUCLEOTIDE SEQUENCE</scope>
    <source>
        <strain evidence="12">BGI-DK2014c</strain>
        <tissue evidence="12">Whole body</tissue>
    </source>
</reference>
<evidence type="ECO:0000259" key="11">
    <source>
        <dbReference type="PROSITE" id="PS52002"/>
    </source>
</evidence>
<dbReference type="InterPro" id="IPR001163">
    <property type="entry name" value="Sm_dom_euk/arc"/>
</dbReference>
<dbReference type="GO" id="GO:0005681">
    <property type="term" value="C:spliceosomal complex"/>
    <property type="evidence" value="ECO:0007669"/>
    <property type="project" value="UniProtKB-KW"/>
</dbReference>
<dbReference type="SUPFAM" id="SSF50182">
    <property type="entry name" value="Sm-like ribonucleoproteins"/>
    <property type="match status" value="1"/>
</dbReference>
<evidence type="ECO:0000256" key="7">
    <source>
        <dbReference type="ARBA" id="ARBA00023242"/>
    </source>
</evidence>
<keyword evidence="3 10" id="KW-0507">mRNA processing</keyword>
<dbReference type="GO" id="GO:0046540">
    <property type="term" value="C:U4/U6 x U5 tri-snRNP complex"/>
    <property type="evidence" value="ECO:0007669"/>
    <property type="project" value="UniProtKB-UniRule"/>
</dbReference>
<dbReference type="SMART" id="SM00651">
    <property type="entry name" value="Sm"/>
    <property type="match status" value="1"/>
</dbReference>
<name>A0A836FD37_9HYME</name>
<organism evidence="12 13">
    <name type="scientific">Pseudoatta argentina</name>
    <dbReference type="NCBI Taxonomy" id="621737"/>
    <lineage>
        <taxon>Eukaryota</taxon>
        <taxon>Metazoa</taxon>
        <taxon>Ecdysozoa</taxon>
        <taxon>Arthropoda</taxon>
        <taxon>Hexapoda</taxon>
        <taxon>Insecta</taxon>
        <taxon>Pterygota</taxon>
        <taxon>Neoptera</taxon>
        <taxon>Endopterygota</taxon>
        <taxon>Hymenoptera</taxon>
        <taxon>Apocrita</taxon>
        <taxon>Aculeata</taxon>
        <taxon>Formicoidea</taxon>
        <taxon>Formicidae</taxon>
        <taxon>Myrmicinae</taxon>
        <taxon>Pseudoatta</taxon>
    </lineage>
</organism>
<dbReference type="EMBL" id="JAANIA010000337">
    <property type="protein sequence ID" value="KAG5324889.1"/>
    <property type="molecule type" value="Genomic_DNA"/>
</dbReference>
<dbReference type="InterPro" id="IPR034105">
    <property type="entry name" value="Lsm3"/>
</dbReference>
<dbReference type="InterPro" id="IPR047575">
    <property type="entry name" value="Sm"/>
</dbReference>
<dbReference type="GO" id="GO:0120115">
    <property type="term" value="C:Lsm2-8 complex"/>
    <property type="evidence" value="ECO:0007669"/>
    <property type="project" value="UniProtKB-ARBA"/>
</dbReference>
<dbReference type="InterPro" id="IPR040002">
    <property type="entry name" value="Sm-like_LSM3"/>
</dbReference>
<dbReference type="GO" id="GO:0000398">
    <property type="term" value="P:mRNA splicing, via spliceosome"/>
    <property type="evidence" value="ECO:0007669"/>
    <property type="project" value="UniProtKB-UniRule"/>
</dbReference>
<dbReference type="Pfam" id="PF01423">
    <property type="entry name" value="LSM"/>
    <property type="match status" value="1"/>
</dbReference>
<accession>A0A836FD37</accession>
<feature type="non-terminal residue" evidence="12">
    <location>
        <position position="99"/>
    </location>
</feature>
<evidence type="ECO:0000313" key="13">
    <source>
        <dbReference type="Proteomes" id="UP000668214"/>
    </source>
</evidence>